<dbReference type="GO" id="GO:0005737">
    <property type="term" value="C:cytoplasm"/>
    <property type="evidence" value="ECO:0007669"/>
    <property type="project" value="TreeGrafter"/>
</dbReference>
<dbReference type="InterPro" id="IPR011990">
    <property type="entry name" value="TPR-like_helical_dom_sf"/>
</dbReference>
<proteinExistence type="predicted"/>
<dbReference type="EMBL" id="LDAU01000096">
    <property type="protein sequence ID" value="KRX06516.1"/>
    <property type="molecule type" value="Genomic_DNA"/>
</dbReference>
<dbReference type="Gene3D" id="1.25.40.10">
    <property type="entry name" value="Tetratricopeptide repeat domain"/>
    <property type="match status" value="1"/>
</dbReference>
<reference evidence="4 5" key="1">
    <citation type="journal article" date="2015" name="Sci. Rep.">
        <title>Genome of the facultative scuticociliatosis pathogen Pseudocohnilembus persalinus provides insight into its virulence through horizontal gene transfer.</title>
        <authorList>
            <person name="Xiong J."/>
            <person name="Wang G."/>
            <person name="Cheng J."/>
            <person name="Tian M."/>
            <person name="Pan X."/>
            <person name="Warren A."/>
            <person name="Jiang C."/>
            <person name="Yuan D."/>
            <person name="Miao W."/>
        </authorList>
    </citation>
    <scope>NUCLEOTIDE SEQUENCE [LARGE SCALE GENOMIC DNA]</scope>
    <source>
        <strain evidence="4">36N120E</strain>
    </source>
</reference>
<protein>
    <recommendedName>
        <fullName evidence="3">Clu domain-containing protein</fullName>
    </recommendedName>
</protein>
<name>A0A0V0QWE9_PSEPJ</name>
<dbReference type="SUPFAM" id="SSF48452">
    <property type="entry name" value="TPR-like"/>
    <property type="match status" value="1"/>
</dbReference>
<evidence type="ECO:0000313" key="5">
    <source>
        <dbReference type="Proteomes" id="UP000054937"/>
    </source>
</evidence>
<feature type="region of interest" description="Disordered" evidence="2">
    <location>
        <begin position="238"/>
        <end position="321"/>
    </location>
</feature>
<dbReference type="InterPro" id="IPR033646">
    <property type="entry name" value="CLU-central"/>
</dbReference>
<comment type="caution">
    <text evidence="4">The sequence shown here is derived from an EMBL/GenBank/DDBJ whole genome shotgun (WGS) entry which is preliminary data.</text>
</comment>
<dbReference type="OrthoDB" id="303431at2759"/>
<evidence type="ECO:0000313" key="4">
    <source>
        <dbReference type="EMBL" id="KRX06516.1"/>
    </source>
</evidence>
<gene>
    <name evidence="4" type="ORF">PPERSA_05129</name>
</gene>
<dbReference type="PROSITE" id="PS51823">
    <property type="entry name" value="CLU"/>
    <property type="match status" value="1"/>
</dbReference>
<keyword evidence="1" id="KW-0963">Cytoplasm</keyword>
<dbReference type="Pfam" id="PF12807">
    <property type="entry name" value="eIF3_p135"/>
    <property type="match status" value="1"/>
</dbReference>
<evidence type="ECO:0000256" key="2">
    <source>
        <dbReference type="SAM" id="MobiDB-lite"/>
    </source>
</evidence>
<sequence length="936" mass="110472">MNQLIFAYYSNPPKDFKWETISDLAQHRPKQGVYLKDIKSCNEYETKSKEQYALEVNFLEKSLINFNQIKNYNDVEIMRSFPKIQEHYQKSVFSPLKAQNNQNFQMASQNYFQLEFDKGFSPSYSPQSPKKNNNNNKNNSNKLMKWIFYFKDEDLRDKWVEDFEIFKNKIKLGELPQRIYSINQNSNLNQSYISDNYSLNMTNIPKLGSYKENSTITTNRNKNQQKKKTIIDLQKVQMDNSGPNGIGNLTSQRQQTSQLNNKESPESQSSPHQLEKGDNNEQSPYKGKTNYLKKTQKKQQLMQEKLEKKEKERQEEERRKIEQEIKKKQEKIESAYEYRYIQRINKYIQTKKDKTLDYEQKYKLLLKQSIEFYHFLASFQEKAVKASKLLIDDFARRQENKLYVQQSKLMKRASTFQNDKRLQKLHTLNQELGIQRLNTELVNNNNNINNNQNQLFQSQQLDSFSNMIQQNQQIKNNDTQESLYQNEFQKLEDQFYYIGENCNMILKIARPEVVKLETPLQSIYKSQNQTNINSIYSDAKCKYLQDTFKIMKIVNNKCLTLKEEQKLFRLQVPLSCLVEFRGFRVLCIAKPPFEYNLVHGPVIDPKKGGFVDYRQEKSINEELKLLGIDSKDLYLKEHSIQGKKLQIEKVQLSVFTEVHRGRGFEDIEQIIQKEGANFEISEESKIEDNLYIEKYNDIIPVNYGLQLNTDALECEELNLNLQDGDQFEIAATATKIKMENFKQVVQDLENMDFLPVDSQTLTQILHANGLNIRYLGKLAEEIQLPHIQNLCIQEMVSRAIKKIFRETIADYIENFSNQILVINGHLEQALDLLKSSSICMIRCAGTNHEKNAEIYLLLSDLLKKLDKQYLSIEYYEKSYYIYESKNQESVEMKLKQADIAYYLTEQYKSIGKIELAQKYLKIALEIYMTQEQYISL</sequence>
<dbReference type="PANTHER" id="PTHR12601">
    <property type="entry name" value="EUKARYOTIC TRANSLATION INITIATION FACTOR 3 SUBUNIT EIF-3"/>
    <property type="match status" value="1"/>
</dbReference>
<feature type="compositionally biased region" description="Basic and acidic residues" evidence="2">
    <location>
        <begin position="304"/>
        <end position="321"/>
    </location>
</feature>
<keyword evidence="5" id="KW-1185">Reference proteome</keyword>
<dbReference type="InterPro" id="IPR027523">
    <property type="entry name" value="CLU_prot"/>
</dbReference>
<dbReference type="CDD" id="cd15466">
    <property type="entry name" value="CLU-central"/>
    <property type="match status" value="1"/>
</dbReference>
<organism evidence="4 5">
    <name type="scientific">Pseudocohnilembus persalinus</name>
    <name type="common">Ciliate</name>
    <dbReference type="NCBI Taxonomy" id="266149"/>
    <lineage>
        <taxon>Eukaryota</taxon>
        <taxon>Sar</taxon>
        <taxon>Alveolata</taxon>
        <taxon>Ciliophora</taxon>
        <taxon>Intramacronucleata</taxon>
        <taxon>Oligohymenophorea</taxon>
        <taxon>Scuticociliatia</taxon>
        <taxon>Philasterida</taxon>
        <taxon>Pseudocohnilembidae</taxon>
        <taxon>Pseudocohnilembus</taxon>
    </lineage>
</organism>
<dbReference type="AlphaFoldDB" id="A0A0V0QWE9"/>
<dbReference type="InParanoid" id="A0A0V0QWE9"/>
<feature type="compositionally biased region" description="Polar residues" evidence="2">
    <location>
        <begin position="238"/>
        <end position="272"/>
    </location>
</feature>
<evidence type="ECO:0000256" key="1">
    <source>
        <dbReference type="ARBA" id="ARBA00022490"/>
    </source>
</evidence>
<accession>A0A0V0QWE9</accession>
<dbReference type="PANTHER" id="PTHR12601:SF6">
    <property type="entry name" value="CLUSTERED MITOCHONDRIA PROTEIN HOMOLOG"/>
    <property type="match status" value="1"/>
</dbReference>
<dbReference type="InterPro" id="IPR025697">
    <property type="entry name" value="CLU_dom"/>
</dbReference>
<feature type="domain" description="Clu" evidence="3">
    <location>
        <begin position="310"/>
        <end position="685"/>
    </location>
</feature>
<evidence type="ECO:0000259" key="3">
    <source>
        <dbReference type="PROSITE" id="PS51823"/>
    </source>
</evidence>
<dbReference type="Proteomes" id="UP000054937">
    <property type="component" value="Unassembled WGS sequence"/>
</dbReference>